<feature type="transmembrane region" description="Helical" evidence="11">
    <location>
        <begin position="177"/>
        <end position="197"/>
    </location>
</feature>
<evidence type="ECO:0000256" key="1">
    <source>
        <dbReference type="ARBA" id="ARBA00004651"/>
    </source>
</evidence>
<evidence type="ECO:0000313" key="15">
    <source>
        <dbReference type="Proteomes" id="UP000034087"/>
    </source>
</evidence>
<gene>
    <name evidence="14" type="ORF">UW53_C0002G0012</name>
</gene>
<name>A0A0G1IMA9_9BACT</name>
<feature type="domain" description="FtsX extracellular" evidence="13">
    <location>
        <begin position="51"/>
        <end position="137"/>
    </location>
</feature>
<evidence type="ECO:0000256" key="2">
    <source>
        <dbReference type="ARBA" id="ARBA00007379"/>
    </source>
</evidence>
<keyword evidence="9 10" id="KW-0131">Cell cycle</keyword>
<dbReference type="AlphaFoldDB" id="A0A0G1IMA9"/>
<sequence>MKWGFINFFRNGVVSVATVLVISLSIFMIGGVIVGSSFVSAVISSLEEKIDISAVFQDTADEQAILFLKAELEKLPEVSSVKYTSAEEALAIFRERHKDDPVVLESLKILEENPLFSSLEIKAKNPSQYESISKFLESGRYDNILGVDANGQKKITYRQNQFIIDKLSFILSTSRKIGFSVSLILALIALMVAYSTVRLAIYNSKDEISVMQLVGASRAFIRGPFLVEGVMHGVIATVFTSAALYPAFWLIGRKTSALFGEFNIFEYFISNIFQIFFILLFSGVLLGTLSAYIAIKRYLKV</sequence>
<dbReference type="InterPro" id="IPR040690">
    <property type="entry name" value="FtsX_ECD"/>
</dbReference>
<evidence type="ECO:0000256" key="5">
    <source>
        <dbReference type="ARBA" id="ARBA00022618"/>
    </source>
</evidence>
<evidence type="ECO:0000256" key="9">
    <source>
        <dbReference type="ARBA" id="ARBA00023306"/>
    </source>
</evidence>
<dbReference type="PANTHER" id="PTHR47755:SF1">
    <property type="entry name" value="CELL DIVISION PROTEIN FTSX"/>
    <property type="match status" value="1"/>
</dbReference>
<dbReference type="PANTHER" id="PTHR47755">
    <property type="entry name" value="CELL DIVISION PROTEIN FTSX"/>
    <property type="match status" value="1"/>
</dbReference>
<dbReference type="GO" id="GO:0051301">
    <property type="term" value="P:cell division"/>
    <property type="evidence" value="ECO:0007669"/>
    <property type="project" value="UniProtKB-KW"/>
</dbReference>
<keyword evidence="6 11" id="KW-0812">Transmembrane</keyword>
<evidence type="ECO:0000259" key="12">
    <source>
        <dbReference type="Pfam" id="PF02687"/>
    </source>
</evidence>
<comment type="subcellular location">
    <subcellularLocation>
        <location evidence="1">Cell membrane</location>
        <topology evidence="1">Multi-pass membrane protein</topology>
    </subcellularLocation>
</comment>
<dbReference type="GO" id="GO:0005886">
    <property type="term" value="C:plasma membrane"/>
    <property type="evidence" value="ECO:0007669"/>
    <property type="project" value="UniProtKB-SubCell"/>
</dbReference>
<feature type="transmembrane region" description="Helical" evidence="11">
    <location>
        <begin position="12"/>
        <end position="43"/>
    </location>
</feature>
<evidence type="ECO:0000256" key="6">
    <source>
        <dbReference type="ARBA" id="ARBA00022692"/>
    </source>
</evidence>
<organism evidence="14 15">
    <name type="scientific">Candidatus Giovannonibacteria bacterium GW2011_GWA1_44_25</name>
    <dbReference type="NCBI Taxonomy" id="1618645"/>
    <lineage>
        <taxon>Bacteria</taxon>
        <taxon>Candidatus Giovannoniibacteriota</taxon>
    </lineage>
</organism>
<dbReference type="Proteomes" id="UP000034087">
    <property type="component" value="Unassembled WGS sequence"/>
</dbReference>
<evidence type="ECO:0000256" key="11">
    <source>
        <dbReference type="SAM" id="Phobius"/>
    </source>
</evidence>
<proteinExistence type="inferred from homology"/>
<evidence type="ECO:0000256" key="8">
    <source>
        <dbReference type="ARBA" id="ARBA00023136"/>
    </source>
</evidence>
<comment type="caution">
    <text evidence="14">The sequence shown here is derived from an EMBL/GenBank/DDBJ whole genome shotgun (WGS) entry which is preliminary data.</text>
</comment>
<evidence type="ECO:0000256" key="10">
    <source>
        <dbReference type="PIRNR" id="PIRNR003097"/>
    </source>
</evidence>
<dbReference type="InterPro" id="IPR003838">
    <property type="entry name" value="ABC3_permease_C"/>
</dbReference>
<evidence type="ECO:0000256" key="3">
    <source>
        <dbReference type="ARBA" id="ARBA00021907"/>
    </source>
</evidence>
<feature type="transmembrane region" description="Helical" evidence="11">
    <location>
        <begin position="230"/>
        <end position="251"/>
    </location>
</feature>
<dbReference type="Gene3D" id="3.30.70.3040">
    <property type="match status" value="1"/>
</dbReference>
<evidence type="ECO:0000256" key="7">
    <source>
        <dbReference type="ARBA" id="ARBA00022989"/>
    </source>
</evidence>
<dbReference type="PIRSF" id="PIRSF003097">
    <property type="entry name" value="FtsX"/>
    <property type="match status" value="1"/>
</dbReference>
<evidence type="ECO:0000259" key="13">
    <source>
        <dbReference type="Pfam" id="PF18075"/>
    </source>
</evidence>
<feature type="domain" description="ABC3 transporter permease C-terminal" evidence="12">
    <location>
        <begin position="180"/>
        <end position="300"/>
    </location>
</feature>
<dbReference type="Pfam" id="PF18075">
    <property type="entry name" value="FtsX_ECD"/>
    <property type="match status" value="1"/>
</dbReference>
<accession>A0A0G1IMA9</accession>
<evidence type="ECO:0000313" key="14">
    <source>
        <dbReference type="EMBL" id="KKT60260.1"/>
    </source>
</evidence>
<comment type="similarity">
    <text evidence="2 10">Belongs to the ABC-4 integral membrane protein family. FtsX subfamily.</text>
</comment>
<feature type="transmembrane region" description="Helical" evidence="11">
    <location>
        <begin position="272"/>
        <end position="295"/>
    </location>
</feature>
<keyword evidence="4 10" id="KW-1003">Cell membrane</keyword>
<keyword evidence="8 10" id="KW-0472">Membrane</keyword>
<protein>
    <recommendedName>
        <fullName evidence="3 10">Cell division protein FtsX</fullName>
    </recommendedName>
</protein>
<evidence type="ECO:0000256" key="4">
    <source>
        <dbReference type="ARBA" id="ARBA00022475"/>
    </source>
</evidence>
<dbReference type="EMBL" id="LCIR01000002">
    <property type="protein sequence ID" value="KKT60260.1"/>
    <property type="molecule type" value="Genomic_DNA"/>
</dbReference>
<keyword evidence="5 10" id="KW-0132">Cell division</keyword>
<reference evidence="14 15" key="1">
    <citation type="journal article" date="2015" name="Nature">
        <title>rRNA introns, odd ribosomes, and small enigmatic genomes across a large radiation of phyla.</title>
        <authorList>
            <person name="Brown C.T."/>
            <person name="Hug L.A."/>
            <person name="Thomas B.C."/>
            <person name="Sharon I."/>
            <person name="Castelle C.J."/>
            <person name="Singh A."/>
            <person name="Wilkins M.J."/>
            <person name="Williams K.H."/>
            <person name="Banfield J.F."/>
        </authorList>
    </citation>
    <scope>NUCLEOTIDE SEQUENCE [LARGE SCALE GENOMIC DNA]</scope>
</reference>
<dbReference type="InterPro" id="IPR004513">
    <property type="entry name" value="FtsX"/>
</dbReference>
<dbReference type="Pfam" id="PF02687">
    <property type="entry name" value="FtsX"/>
    <property type="match status" value="1"/>
</dbReference>
<keyword evidence="7 11" id="KW-1133">Transmembrane helix</keyword>